<name>A0ABR2VRB3_9FUNG</name>
<dbReference type="PANTHER" id="PTHR40050:SF1">
    <property type="entry name" value="INNER SPORE COAT PROTEIN H"/>
    <property type="match status" value="1"/>
</dbReference>
<dbReference type="InterPro" id="IPR014867">
    <property type="entry name" value="Spore_coat_CotH_CotH2/3/7"/>
</dbReference>
<protein>
    <recommendedName>
        <fullName evidence="4">Coth-domain-containing protein</fullName>
    </recommendedName>
</protein>
<evidence type="ECO:0000313" key="2">
    <source>
        <dbReference type="EMBL" id="KAK9694075.1"/>
    </source>
</evidence>
<dbReference type="Pfam" id="PF08757">
    <property type="entry name" value="CotH"/>
    <property type="match status" value="1"/>
</dbReference>
<dbReference type="Proteomes" id="UP001479436">
    <property type="component" value="Unassembled WGS sequence"/>
</dbReference>
<reference evidence="2 3" key="1">
    <citation type="submission" date="2023-04" db="EMBL/GenBank/DDBJ databases">
        <title>Genome of Basidiobolus ranarum AG-B5.</title>
        <authorList>
            <person name="Stajich J.E."/>
            <person name="Carter-House D."/>
            <person name="Gryganskyi A."/>
        </authorList>
    </citation>
    <scope>NUCLEOTIDE SEQUENCE [LARGE SCALE GENOMIC DNA]</scope>
    <source>
        <strain evidence="2 3">AG-B5</strain>
    </source>
</reference>
<dbReference type="PANTHER" id="PTHR40050">
    <property type="entry name" value="INNER SPORE COAT PROTEIN H"/>
    <property type="match status" value="1"/>
</dbReference>
<feature type="compositionally biased region" description="Basic and acidic residues" evidence="1">
    <location>
        <begin position="297"/>
        <end position="306"/>
    </location>
</feature>
<organism evidence="2 3">
    <name type="scientific">Basidiobolus ranarum</name>
    <dbReference type="NCBI Taxonomy" id="34480"/>
    <lineage>
        <taxon>Eukaryota</taxon>
        <taxon>Fungi</taxon>
        <taxon>Fungi incertae sedis</taxon>
        <taxon>Zoopagomycota</taxon>
        <taxon>Entomophthoromycotina</taxon>
        <taxon>Basidiobolomycetes</taxon>
        <taxon>Basidiobolales</taxon>
        <taxon>Basidiobolaceae</taxon>
        <taxon>Basidiobolus</taxon>
    </lineage>
</organism>
<feature type="region of interest" description="Disordered" evidence="1">
    <location>
        <begin position="280"/>
        <end position="311"/>
    </location>
</feature>
<comment type="caution">
    <text evidence="2">The sequence shown here is derived from an EMBL/GenBank/DDBJ whole genome shotgun (WGS) entry which is preliminary data.</text>
</comment>
<keyword evidence="3" id="KW-1185">Reference proteome</keyword>
<sequence length="332" mass="37826">MTDDVKSPFLKRTFHGNDENAKIGAAFKCNAIEETKVANLAFKGDYLTGYDFQNTYEVEEAPDGKDVAHQSLIEFMKIINDFNPANASDNDLKKLSEVWDYSHFLRAMALEFLAGSWDTFWWAGSNYYLYKPPGKPWVYIPTDFDFTFGSDYPNLDMGTYQEFSQGTSRPPIDKLLAVPKIKKDFEEMLKNMTNHGFNSDVLNPRIDGYLDMLKDELSWDRELTRLAVGKNPKWTLQNAIDNIVKPIPTKEFALKPWIADKVKLLQTQLNYKQKTEKYVPKPVTNSTSTTTQGSEKNNNEVHKEGVDTPQSSSNQLVNSVLLLVLSLTITCI</sequence>
<evidence type="ECO:0008006" key="4">
    <source>
        <dbReference type="Google" id="ProtNLM"/>
    </source>
</evidence>
<accession>A0ABR2VRB3</accession>
<evidence type="ECO:0000256" key="1">
    <source>
        <dbReference type="SAM" id="MobiDB-lite"/>
    </source>
</evidence>
<feature type="compositionally biased region" description="Polar residues" evidence="1">
    <location>
        <begin position="283"/>
        <end position="296"/>
    </location>
</feature>
<proteinExistence type="predicted"/>
<gene>
    <name evidence="2" type="ORF">K7432_013583</name>
</gene>
<dbReference type="EMBL" id="JASJQH010008243">
    <property type="protein sequence ID" value="KAK9694075.1"/>
    <property type="molecule type" value="Genomic_DNA"/>
</dbReference>
<evidence type="ECO:0000313" key="3">
    <source>
        <dbReference type="Proteomes" id="UP001479436"/>
    </source>
</evidence>